<dbReference type="EMBL" id="BMNW01000006">
    <property type="protein sequence ID" value="GGM16522.1"/>
    <property type="molecule type" value="Genomic_DNA"/>
</dbReference>
<keyword evidence="1" id="KW-0472">Membrane</keyword>
<gene>
    <name evidence="2" type="ORF">GCM10009425_29330</name>
</gene>
<feature type="transmembrane region" description="Helical" evidence="1">
    <location>
        <begin position="21"/>
        <end position="38"/>
    </location>
</feature>
<evidence type="ECO:0000313" key="3">
    <source>
        <dbReference type="Proteomes" id="UP000616499"/>
    </source>
</evidence>
<sequence length="44" mass="4824">MKGGVADLAHLRLYIQLAQSIDLFVFAGSLKVLARLIMDGLDYS</sequence>
<keyword evidence="1" id="KW-0812">Transmembrane</keyword>
<evidence type="ECO:0000256" key="1">
    <source>
        <dbReference type="SAM" id="Phobius"/>
    </source>
</evidence>
<accession>A0ABQ2GXF3</accession>
<protein>
    <submittedName>
        <fullName evidence="2">Uncharacterized protein</fullName>
    </submittedName>
</protein>
<reference evidence="3" key="1">
    <citation type="journal article" date="2019" name="Int. J. Syst. Evol. Microbiol.">
        <title>The Global Catalogue of Microorganisms (GCM) 10K type strain sequencing project: providing services to taxonomists for standard genome sequencing and annotation.</title>
        <authorList>
            <consortium name="The Broad Institute Genomics Platform"/>
            <consortium name="The Broad Institute Genome Sequencing Center for Infectious Disease"/>
            <person name="Wu L."/>
            <person name="Ma J."/>
        </authorList>
    </citation>
    <scope>NUCLEOTIDE SEQUENCE [LARGE SCALE GENOMIC DNA]</scope>
    <source>
        <strain evidence="3">JCM 13501</strain>
    </source>
</reference>
<keyword evidence="3" id="KW-1185">Reference proteome</keyword>
<organism evidence="2 3">
    <name type="scientific">Pseudomonas asuensis</name>
    <dbReference type="NCBI Taxonomy" id="1825787"/>
    <lineage>
        <taxon>Bacteria</taxon>
        <taxon>Pseudomonadati</taxon>
        <taxon>Pseudomonadota</taxon>
        <taxon>Gammaproteobacteria</taxon>
        <taxon>Pseudomonadales</taxon>
        <taxon>Pseudomonadaceae</taxon>
        <taxon>Pseudomonas</taxon>
    </lineage>
</organism>
<proteinExistence type="predicted"/>
<dbReference type="Proteomes" id="UP000616499">
    <property type="component" value="Unassembled WGS sequence"/>
</dbReference>
<keyword evidence="1" id="KW-1133">Transmembrane helix</keyword>
<evidence type="ECO:0000313" key="2">
    <source>
        <dbReference type="EMBL" id="GGM16522.1"/>
    </source>
</evidence>
<comment type="caution">
    <text evidence="2">The sequence shown here is derived from an EMBL/GenBank/DDBJ whole genome shotgun (WGS) entry which is preliminary data.</text>
</comment>
<name>A0ABQ2GXF3_9PSED</name>